<comment type="caution">
    <text evidence="1">The sequence shown here is derived from an EMBL/GenBank/DDBJ whole genome shotgun (WGS) entry which is preliminary data.</text>
</comment>
<evidence type="ECO:0000313" key="1">
    <source>
        <dbReference type="EMBL" id="RBW68761.1"/>
    </source>
</evidence>
<gene>
    <name evidence="1" type="ORF">DS031_14540</name>
</gene>
<sequence>MTLLKNAKLAIYARKIGKKYQITLKHWMPGRIRLTSPLWKNNSSLMTHIITRLNAHTEIYHTAFTKETGSLLIEYKASVHHDENELIEWITLLEVLHEQYI</sequence>
<protein>
    <submittedName>
        <fullName evidence="1">Metal ABC transporter ATPase</fullName>
    </submittedName>
</protein>
<dbReference type="EMBL" id="QOCW01000016">
    <property type="protein sequence ID" value="RBW68761.1"/>
    <property type="molecule type" value="Genomic_DNA"/>
</dbReference>
<name>A0A366XXT8_9BACI</name>
<accession>A0A366XXT8</accession>
<proteinExistence type="predicted"/>
<dbReference type="AlphaFoldDB" id="A0A366XXT8"/>
<dbReference type="RefSeq" id="WP_113806803.1">
    <property type="nucleotide sequence ID" value="NZ_QOCW01000016.1"/>
</dbReference>
<dbReference type="Proteomes" id="UP000253314">
    <property type="component" value="Unassembled WGS sequence"/>
</dbReference>
<reference evidence="1 2" key="1">
    <citation type="submission" date="2018-07" db="EMBL/GenBank/DDBJ databases">
        <title>Lottiidibacillus patelloidae gen. nov., sp. nov., isolated from the intestinal tract of a marine limpet and the reclassification of B. taeanensis BH030017T, B. algicola KMM 3737T and B. hwajinpoensis SW-72T as genus Lottiidibacillus.</title>
        <authorList>
            <person name="Liu R."/>
            <person name="Huang Z."/>
        </authorList>
    </citation>
    <scope>NUCLEOTIDE SEQUENCE [LARGE SCALE GENOMIC DNA]</scope>
    <source>
        <strain evidence="1 2">BH030017</strain>
    </source>
</reference>
<dbReference type="OrthoDB" id="2887217at2"/>
<evidence type="ECO:0000313" key="2">
    <source>
        <dbReference type="Proteomes" id="UP000253314"/>
    </source>
</evidence>
<dbReference type="Pfam" id="PF19991">
    <property type="entry name" value="HMA_2"/>
    <property type="match status" value="1"/>
</dbReference>
<organism evidence="1 2">
    <name type="scientific">Bacillus taeanensis</name>
    <dbReference type="NCBI Taxonomy" id="273032"/>
    <lineage>
        <taxon>Bacteria</taxon>
        <taxon>Bacillati</taxon>
        <taxon>Bacillota</taxon>
        <taxon>Bacilli</taxon>
        <taxon>Bacillales</taxon>
        <taxon>Bacillaceae</taxon>
        <taxon>Bacillus</taxon>
    </lineage>
</organism>
<keyword evidence="2" id="KW-1185">Reference proteome</keyword>